<keyword evidence="2" id="KW-1185">Reference proteome</keyword>
<evidence type="ECO:0000313" key="2">
    <source>
        <dbReference type="Proteomes" id="UP001596122"/>
    </source>
</evidence>
<organism evidence="1 2">
    <name type="scientific">Aquipuribacter nitratireducens</name>
    <dbReference type="NCBI Taxonomy" id="650104"/>
    <lineage>
        <taxon>Bacteria</taxon>
        <taxon>Bacillati</taxon>
        <taxon>Actinomycetota</taxon>
        <taxon>Actinomycetes</taxon>
        <taxon>Micrococcales</taxon>
        <taxon>Intrasporangiaceae</taxon>
        <taxon>Aquipuribacter</taxon>
    </lineage>
</organism>
<accession>A0ABW0GI63</accession>
<reference evidence="2" key="1">
    <citation type="journal article" date="2019" name="Int. J. Syst. Evol. Microbiol.">
        <title>The Global Catalogue of Microorganisms (GCM) 10K type strain sequencing project: providing services to taxonomists for standard genome sequencing and annotation.</title>
        <authorList>
            <consortium name="The Broad Institute Genomics Platform"/>
            <consortium name="The Broad Institute Genome Sequencing Center for Infectious Disease"/>
            <person name="Wu L."/>
            <person name="Ma J."/>
        </authorList>
    </citation>
    <scope>NUCLEOTIDE SEQUENCE [LARGE SCALE GENOMIC DNA]</scope>
    <source>
        <strain evidence="2">CCUG 43114</strain>
    </source>
</reference>
<name>A0ABW0GI63_9MICO</name>
<dbReference type="EMBL" id="JBHSLD010000001">
    <property type="protein sequence ID" value="MFC5379367.1"/>
    <property type="molecule type" value="Genomic_DNA"/>
</dbReference>
<comment type="caution">
    <text evidence="1">The sequence shown here is derived from an EMBL/GenBank/DDBJ whole genome shotgun (WGS) entry which is preliminary data.</text>
</comment>
<sequence length="223" mass="23086">MVETDAGQVVFADPPYDPVTPTEGRISHITVRTGDEVRCPLFDTASRVQPDDIADPDAPVATFEPTGTADIRLGDPVADAERAALVVPDQDLPATDHLPDHLARCDAWTTTDGTDSVVLVDSEGAVVAVGSRGAGNGFETTFGVAPAQPADEAADELGTDPPPPPFTAGPGEVVTTFEATLAPGTVVTLVSEPEWLPIETIDATLLGPLRVTGVTVHVEDATC</sequence>
<evidence type="ECO:0000313" key="1">
    <source>
        <dbReference type="EMBL" id="MFC5379367.1"/>
    </source>
</evidence>
<dbReference type="Proteomes" id="UP001596122">
    <property type="component" value="Unassembled WGS sequence"/>
</dbReference>
<gene>
    <name evidence="1" type="ORF">ACFPJ6_01050</name>
</gene>
<proteinExistence type="predicted"/>
<protein>
    <submittedName>
        <fullName evidence="1">Uncharacterized protein</fullName>
    </submittedName>
</protein>
<dbReference type="RefSeq" id="WP_340266505.1">
    <property type="nucleotide sequence ID" value="NZ_JBBEOG010000001.1"/>
</dbReference>